<protein>
    <recommendedName>
        <fullName evidence="1">DUF6671 domain-containing protein</fullName>
    </recommendedName>
</protein>
<gene>
    <name evidence="2" type="ORF">Csp_B20220</name>
</gene>
<evidence type="ECO:0000313" key="2">
    <source>
        <dbReference type="EMBL" id="CBA33670.1"/>
    </source>
</evidence>
<dbReference type="EMBL" id="FN543108">
    <property type="protein sequence ID" value="CBA33670.1"/>
    <property type="molecule type" value="Genomic_DNA"/>
</dbReference>
<dbReference type="Pfam" id="PF20376">
    <property type="entry name" value="DUF6671"/>
    <property type="match status" value="1"/>
</dbReference>
<feature type="domain" description="DUF6671" evidence="1">
    <location>
        <begin position="65"/>
        <end position="275"/>
    </location>
</feature>
<evidence type="ECO:0000259" key="1">
    <source>
        <dbReference type="Pfam" id="PF20376"/>
    </source>
</evidence>
<dbReference type="AlphaFoldDB" id="C9YGX2"/>
<dbReference type="InterPro" id="IPR046612">
    <property type="entry name" value="DUF6671"/>
</dbReference>
<sequence>MADNRASMQAIALLTQHGKQSAVEGPLQEAGFSVSTISGFDTDKLGTFTGTVARKGTQVDAAASKAKLATELSGWRFGLGSEGSFGPDPYTGMIPWGREVLAFWDDTDQRLICAAVQGPETNYRQTTVHDWKDAADFASAIGFPAHGLIIGKPGQTVFDKDCRDLAALEVQVQLALHSGPVELETDMRAHRNPTRMRMIRRCAELLSQRLCSNCPDCASYGFGEESPIAGAPCESCGLPTHAIMAKNIRCDACGHSQRVELVQSVPASRCNYCNP</sequence>
<name>C9YGX2_CURXX</name>
<accession>C9YGX2</accession>
<reference evidence="2" key="1">
    <citation type="journal article" date="2010" name="Nature">
        <title>The Dynamic genome of Hydra.</title>
        <authorList>
            <person name="Chapman J.A."/>
            <person name="Kirkness E.F."/>
            <person name="Simakov O."/>
            <person name="Hampson S.E."/>
            <person name="Mitros T."/>
            <person name="Weinmaier T."/>
            <person name="Rattei T."/>
            <person name="Balasubramanian P.G."/>
            <person name="Borman J."/>
            <person name="Busam D."/>
            <person name="Disbennett K."/>
            <person name="Pfannkoch C."/>
            <person name="Sumin N."/>
            <person name="Sutton G."/>
            <person name="Viswanathan L."/>
            <person name="Walenz B."/>
            <person name="Goodstein D.M."/>
            <person name="Hellsten U."/>
            <person name="Kawashima T."/>
            <person name="Prochnik S.E."/>
            <person name="Putnam N.H."/>
            <person name="Shu S."/>
            <person name="Blumberg B."/>
            <person name="Dana C.E."/>
            <person name="Gee L."/>
            <person name="Kibler D.F."/>
            <person name="Law L."/>
            <person name="Lindgens D."/>
            <person name="Martinez D.E."/>
            <person name="Peng J."/>
            <person name="Wigge P.A."/>
            <person name="Bertulat B."/>
            <person name="Guder C."/>
            <person name="Nakamura Y."/>
            <person name="Ozbek S."/>
            <person name="Watanabe H."/>
            <person name="Khalturin K."/>
            <person name="Hemmrich G."/>
            <person name="Franke A."/>
            <person name="Augustin R."/>
            <person name="Fraune S."/>
            <person name="Hayakawa E."/>
            <person name="Hayakawa S."/>
            <person name="Hirose M."/>
            <person name="Hwang J."/>
            <person name="Ikeo K."/>
            <person name="Nishimiya-Fujisawa C."/>
            <person name="Ogura A."/>
            <person name="Takahashi T."/>
            <person name="Steinmetz P.R."/>
            <person name="Zhang X."/>
            <person name="Aufschnaiter R."/>
            <person name="Eder M.K."/>
            <person name="Gorny A.K."/>
            <person name="Salvenmoser W."/>
            <person name="Heimberg A.M."/>
            <person name="Wheeler B.M."/>
            <person name="Peterson K.J."/>
            <person name="Boettger A."/>
            <person name="Tischler P."/>
            <person name="Wolf A."/>
            <person name="Gojobori T."/>
            <person name="Remington K.A."/>
            <person name="Strausberg R.L."/>
            <person name="Venter J."/>
            <person name="Technau U."/>
            <person name="Hobmayer B."/>
            <person name="Bosch T.C."/>
            <person name="Holstein T.W."/>
            <person name="Fujisawa T."/>
            <person name="Bode H.R."/>
            <person name="David C.N."/>
            <person name="Rokhsar D.S."/>
            <person name="Steele R.E."/>
        </authorList>
    </citation>
    <scope>NUCLEOTIDE SEQUENCE</scope>
</reference>
<proteinExistence type="predicted"/>
<organism evidence="2">
    <name type="scientific">Curvibacter symbiont subsp. Hydra magnipapillata</name>
    <dbReference type="NCBI Taxonomy" id="667019"/>
    <lineage>
        <taxon>Bacteria</taxon>
        <taxon>Pseudomonadati</taxon>
        <taxon>Pseudomonadota</taxon>
        <taxon>Betaproteobacteria</taxon>
        <taxon>Burkholderiales</taxon>
        <taxon>Comamonadaceae</taxon>
        <taxon>Curvibacter</taxon>
    </lineage>
</organism>